<dbReference type="InParanoid" id="A0A165BL86"/>
<dbReference type="RefSeq" id="XP_040758999.1">
    <property type="nucleotide sequence ID" value="XM_040913339.1"/>
</dbReference>
<evidence type="ECO:0000313" key="2">
    <source>
        <dbReference type="EMBL" id="KZT01259.1"/>
    </source>
</evidence>
<sequence length="272" mass="31169">MRREKFQKVKTRSQVRATQALAKERRQEQSDLPDVDILNSSVSSATLSLSDKNSETVIETASEPAPSMDRLYSEILISEREDETDEYEPSAYDDAMDMARNEDSILHDLSAILPSHFSITREIEQTLPKTPQQDMLQHLETQRNTWEEEEAEEEEEVGTEVVAEVQDREVMQEKDLADRANWVADPDQEEAEVEDQVEVAMVADQDQMEEEEEDRGQGKHPEEEELWLTVPVTSTADYALFKQQIFELYPGAEGDHLYTIADLEQCIVEALT</sequence>
<keyword evidence="3" id="KW-1185">Reference proteome</keyword>
<name>A0A165BL86_9APHY</name>
<gene>
    <name evidence="2" type="ORF">LAESUDRAFT_763863</name>
</gene>
<proteinExistence type="predicted"/>
<feature type="region of interest" description="Disordered" evidence="1">
    <location>
        <begin position="1"/>
        <end position="65"/>
    </location>
</feature>
<reference evidence="2 3" key="1">
    <citation type="journal article" date="2016" name="Mol. Biol. Evol.">
        <title>Comparative Genomics of Early-Diverging Mushroom-Forming Fungi Provides Insights into the Origins of Lignocellulose Decay Capabilities.</title>
        <authorList>
            <person name="Nagy L.G."/>
            <person name="Riley R."/>
            <person name="Tritt A."/>
            <person name="Adam C."/>
            <person name="Daum C."/>
            <person name="Floudas D."/>
            <person name="Sun H."/>
            <person name="Yadav J.S."/>
            <person name="Pangilinan J."/>
            <person name="Larsson K.H."/>
            <person name="Matsuura K."/>
            <person name="Barry K."/>
            <person name="Labutti K."/>
            <person name="Kuo R."/>
            <person name="Ohm R.A."/>
            <person name="Bhattacharya S.S."/>
            <person name="Shirouzu T."/>
            <person name="Yoshinaga Y."/>
            <person name="Martin F.M."/>
            <person name="Grigoriev I.V."/>
            <person name="Hibbett D.S."/>
        </authorList>
    </citation>
    <scope>NUCLEOTIDE SEQUENCE [LARGE SCALE GENOMIC DNA]</scope>
    <source>
        <strain evidence="2 3">93-53</strain>
    </source>
</reference>
<dbReference type="AlphaFoldDB" id="A0A165BL86"/>
<feature type="compositionally biased region" description="Low complexity" evidence="1">
    <location>
        <begin position="38"/>
        <end position="50"/>
    </location>
</feature>
<accession>A0A165BL86</accession>
<dbReference type="EMBL" id="KV427667">
    <property type="protein sequence ID" value="KZT01259.1"/>
    <property type="molecule type" value="Genomic_DNA"/>
</dbReference>
<dbReference type="GeneID" id="63830367"/>
<evidence type="ECO:0000256" key="1">
    <source>
        <dbReference type="SAM" id="MobiDB-lite"/>
    </source>
</evidence>
<feature type="region of interest" description="Disordered" evidence="1">
    <location>
        <begin position="204"/>
        <end position="223"/>
    </location>
</feature>
<protein>
    <submittedName>
        <fullName evidence="2">Uncharacterized protein</fullName>
    </submittedName>
</protein>
<evidence type="ECO:0000313" key="3">
    <source>
        <dbReference type="Proteomes" id="UP000076871"/>
    </source>
</evidence>
<organism evidence="2 3">
    <name type="scientific">Laetiporus sulphureus 93-53</name>
    <dbReference type="NCBI Taxonomy" id="1314785"/>
    <lineage>
        <taxon>Eukaryota</taxon>
        <taxon>Fungi</taxon>
        <taxon>Dikarya</taxon>
        <taxon>Basidiomycota</taxon>
        <taxon>Agaricomycotina</taxon>
        <taxon>Agaricomycetes</taxon>
        <taxon>Polyporales</taxon>
        <taxon>Laetiporus</taxon>
    </lineage>
</organism>
<dbReference type="Proteomes" id="UP000076871">
    <property type="component" value="Unassembled WGS sequence"/>
</dbReference>